<evidence type="ECO:0000256" key="1">
    <source>
        <dbReference type="SAM" id="Coils"/>
    </source>
</evidence>
<evidence type="ECO:0000259" key="2">
    <source>
        <dbReference type="Pfam" id="PF13476"/>
    </source>
</evidence>
<dbReference type="Gene3D" id="3.40.50.300">
    <property type="entry name" value="P-loop containing nucleotide triphosphate hydrolases"/>
    <property type="match status" value="2"/>
</dbReference>
<dbReference type="InterPro" id="IPR027417">
    <property type="entry name" value="P-loop_NTPase"/>
</dbReference>
<gene>
    <name evidence="3" type="ORF">OO7_15194</name>
</gene>
<dbReference type="Pfam" id="PF13558">
    <property type="entry name" value="SbcC_Walker_B"/>
    <property type="match status" value="1"/>
</dbReference>
<feature type="coiled-coil region" evidence="1">
    <location>
        <begin position="352"/>
        <end position="386"/>
    </location>
</feature>
<dbReference type="PANTHER" id="PTHR32114">
    <property type="entry name" value="ABC TRANSPORTER ABCH.3"/>
    <property type="match status" value="1"/>
</dbReference>
<dbReference type="Pfam" id="PF13476">
    <property type="entry name" value="AAA_23"/>
    <property type="match status" value="1"/>
</dbReference>
<name>K8VZH7_9GAMM</name>
<dbReference type="GO" id="GO:0016887">
    <property type="term" value="F:ATP hydrolysis activity"/>
    <property type="evidence" value="ECO:0007669"/>
    <property type="project" value="InterPro"/>
</dbReference>
<dbReference type="OrthoDB" id="9795626at2"/>
<protein>
    <submittedName>
        <fullName evidence="3">Nuclease sbcCD subunit C</fullName>
    </submittedName>
</protein>
<dbReference type="RefSeq" id="WP_008916774.1">
    <property type="nucleotide sequence ID" value="NZ_CM001773.1"/>
</dbReference>
<dbReference type="Proteomes" id="UP000010290">
    <property type="component" value="Chromosome"/>
</dbReference>
<dbReference type="PANTHER" id="PTHR32114:SF2">
    <property type="entry name" value="ABC TRANSPORTER ABCH.3"/>
    <property type="match status" value="1"/>
</dbReference>
<dbReference type="InterPro" id="IPR038729">
    <property type="entry name" value="Rad50/SbcC_AAA"/>
</dbReference>
<sequence>MKILSLRLKNLNSLKGEWKIDFTQEPFASQGLFAITGPTGAGKTTLLDAICLAFYHQTPRLKTISAKQNEIMTRHTSECLAEVEFEVKGTAYRAFWSQRRAGNKPTGNLQQAKAELALVSDGKILAEKLNDVREQIIHITGLDFARFTKSILLSQGDFAAFLNANVKERADLLEEITGTEIYSQISSYIFQQHKQVKIDLELLKSRAQSIHLLTEDEYQALSNEQTQLLEHEKQLNSQLNQYQQAAQWWQRERQLTTRLQQLKVEQQSAEEAFQAAEPSFKKLSDNLPAENLRPLWLDVERYTKILSEQSQKQHDLSQVLENSLQELEPLHAQVAKNKYDELQHRTYMQQQLEIIDEQVRPLENEIANLTQKIVEISEEKTRYQSEYQNKKIAVTKIQQRLSTAKSELQQLDVFLEEKQTDASISQHIGLWQQQSHLIDELHQQIAALTQKQHNLKQEQTALLSEEQQQIDLNKQTESSLEHDQQLFLGVEKTYLDRQQSQDITQLNQSIEQLRARLQHAQVLPLLFSQWQDLQNQIKKQQTQYDVLIPLIQKIEHDAQVTETKLSHLQPHLTDLNERLQLEQKIVSLEKERQQLVAGNPCPLCGSLSHPAIEQYQSIEPTQTEQRLKTLMQQVDELKQIQINQQISLQKENQRLDENKQQQILLATQLETLNKKWLMACEQAQASELTYEETLVEQFIADLQQQLSAQQEIVSQFTVLEREYQQLKQQLHEKQSQYKQQQSALLLIAERLTHQKQLFTNMQSELTHLKSRFDEQYQQIKNSIALFSLPSTENISQSLEILALRGQDYELKARTAQELRQKIAVTAATLEVELNQQSTLEKQYGHLEQQLQKYQQAITQKQADRKLLLAGEAIADYVEKLQKKLADITEHLQKLTNQVNLSEKNIASLKGSLNEVISAVKVSQQQLTSTQQLFNDELAKSPFATLPLFLEALLAPDEKKRLEQLHQHLSQARLQSEVRLKEAELALQEHQQQQSQEASNSTFEQIQQHISALLEEIKTLNQQQGRITNQLDADKQQRHQQRDLLKEIEDKQLHYDDWCYLNDLIGSSDGDKFRRYAQGLTFDSLIALANQRLDKLHGRYILQRNHSAELELQVIDSWQADTIRDIKTLSGGESFLVSLALALALSDMVSNKTQLESLFLDEGFGTLDPETLDIALDALESLNASGKVIGVISHVEAMKERISVQIPVKKINGFGISELPHQYRVS</sequence>
<feature type="coiled-coil region" evidence="1">
    <location>
        <begin position="221"/>
        <end position="272"/>
    </location>
</feature>
<feature type="domain" description="Rad50/SbcC-type AAA" evidence="2">
    <location>
        <begin position="5"/>
        <end position="244"/>
    </location>
</feature>
<feature type="coiled-coil region" evidence="1">
    <location>
        <begin position="836"/>
        <end position="911"/>
    </location>
</feature>
<organism evidence="3 4">
    <name type="scientific">Providencia sneebia DSM 19967</name>
    <dbReference type="NCBI Taxonomy" id="1141660"/>
    <lineage>
        <taxon>Bacteria</taxon>
        <taxon>Pseudomonadati</taxon>
        <taxon>Pseudomonadota</taxon>
        <taxon>Gammaproteobacteria</taxon>
        <taxon>Enterobacterales</taxon>
        <taxon>Morganellaceae</taxon>
        <taxon>Providencia</taxon>
    </lineage>
</organism>
<proteinExistence type="predicted"/>
<dbReference type="AlphaFoldDB" id="K8VZH7"/>
<feature type="coiled-coil region" evidence="1">
    <location>
        <begin position="709"/>
        <end position="743"/>
    </location>
</feature>
<keyword evidence="4" id="KW-1185">Reference proteome</keyword>
<evidence type="ECO:0000313" key="4">
    <source>
        <dbReference type="Proteomes" id="UP000010290"/>
    </source>
</evidence>
<dbReference type="EMBL" id="AKKN01000013">
    <property type="protein sequence ID" value="EKT53569.1"/>
    <property type="molecule type" value="Genomic_DNA"/>
</dbReference>
<dbReference type="PATRIC" id="fig|1141660.3.peg.3036"/>
<evidence type="ECO:0000313" key="3">
    <source>
        <dbReference type="EMBL" id="EKT53569.1"/>
    </source>
</evidence>
<comment type="caution">
    <text evidence="3">The sequence shown here is derived from an EMBL/GenBank/DDBJ whole genome shotgun (WGS) entry which is preliminary data.</text>
</comment>
<dbReference type="SUPFAM" id="SSF52540">
    <property type="entry name" value="P-loop containing nucleoside triphosphate hydrolases"/>
    <property type="match status" value="2"/>
</dbReference>
<dbReference type="GO" id="GO:0006302">
    <property type="term" value="P:double-strand break repair"/>
    <property type="evidence" value="ECO:0007669"/>
    <property type="project" value="InterPro"/>
</dbReference>
<keyword evidence="1" id="KW-0175">Coiled coil</keyword>
<feature type="coiled-coil region" evidence="1">
    <location>
        <begin position="972"/>
        <end position="1050"/>
    </location>
</feature>
<reference evidence="3 4" key="1">
    <citation type="journal article" date="2012" name="BMC Genomics">
        <title>Comparative genomics of bacteria in the genus Providencia isolated from wild Drosophila melanogaster.</title>
        <authorList>
            <person name="Galac M.R."/>
            <person name="Lazzaro B.P."/>
        </authorList>
    </citation>
    <scope>NUCLEOTIDE SEQUENCE [LARGE SCALE GENOMIC DNA]</scope>
    <source>
        <strain evidence="3 4">DSM 19967</strain>
    </source>
</reference>
<accession>K8VZH7</accession>
<dbReference type="HOGENOM" id="CLU_004785_1_0_6"/>